<sequence length="259" mass="28601">MEISLKIENLGAAAELLKKLSGEQARAAYAKAINDAAFQVRRAMQAEIKAVFDRPTPYIVSSPRVLMATSDKLTARIAPAYMGGKGIDPQKILQAQEFGGPRRDKRSEAALRRAGILPAGYYTAIPATPYPGSDDGRGNIRGPFLVQLITYFQASGEQGYKANMTDKRKRAIHKGTVKTTGRRYFVAYGRLRSGKTQHLAPGIWAASGPYGVDVRPVLIFVRAPSYQPRLSMERVAKSVDVQDYLDRRLRFRIREAAGI</sequence>
<organism evidence="1">
    <name type="scientific">Polaromonas hydrogenivorans</name>
    <dbReference type="NCBI Taxonomy" id="335476"/>
    <lineage>
        <taxon>Bacteria</taxon>
        <taxon>Pseudomonadati</taxon>
        <taxon>Pseudomonadota</taxon>
        <taxon>Betaproteobacteria</taxon>
        <taxon>Burkholderiales</taxon>
        <taxon>Comamonadaceae</taxon>
        <taxon>Polaromonas</taxon>
    </lineage>
</organism>
<dbReference type="RefSeq" id="WP_349281264.1">
    <property type="nucleotide sequence ID" value="NZ_CP157675.1"/>
</dbReference>
<reference evidence="1" key="1">
    <citation type="submission" date="2024-05" db="EMBL/GenBank/DDBJ databases">
        <authorList>
            <person name="Bunk B."/>
            <person name="Swiderski J."/>
            <person name="Sproer C."/>
            <person name="Thiel V."/>
        </authorList>
    </citation>
    <scope>NUCLEOTIDE SEQUENCE</scope>
    <source>
        <strain evidence="1">DSM 17735</strain>
    </source>
</reference>
<evidence type="ECO:0000313" key="1">
    <source>
        <dbReference type="EMBL" id="XBP71928.1"/>
    </source>
</evidence>
<evidence type="ECO:0008006" key="2">
    <source>
        <dbReference type="Google" id="ProtNLM"/>
    </source>
</evidence>
<dbReference type="AlphaFoldDB" id="A0AAU7LWW9"/>
<accession>A0AAU7LWW9</accession>
<dbReference type="EMBL" id="CP157675">
    <property type="protein sequence ID" value="XBP71928.1"/>
    <property type="molecule type" value="Genomic_DNA"/>
</dbReference>
<name>A0AAU7LWW9_9BURK</name>
<protein>
    <recommendedName>
        <fullName evidence="2">Phage protein</fullName>
    </recommendedName>
</protein>
<proteinExistence type="predicted"/>
<gene>
    <name evidence="1" type="ORF">ABLV49_09090</name>
</gene>